<dbReference type="Proteomes" id="UP000268014">
    <property type="component" value="Unassembled WGS sequence"/>
</dbReference>
<protein>
    <submittedName>
        <fullName evidence="3">Ovule protein</fullName>
    </submittedName>
</protein>
<reference evidence="1 2" key="2">
    <citation type="submission" date="2018-11" db="EMBL/GenBank/DDBJ databases">
        <authorList>
            <consortium name="Pathogen Informatics"/>
        </authorList>
    </citation>
    <scope>NUCLEOTIDE SEQUENCE [LARGE SCALE GENOMIC DNA]</scope>
    <source>
        <strain evidence="1 2">MHpl1</strain>
    </source>
</reference>
<dbReference type="AlphaFoldDB" id="A0A0N4XB52"/>
<sequence length="68" mass="7598">HIFFTTSSVSGSLFNKSANAFATFSTTVFISFSSGLEPTIRERLTRWPCRITLATSSRLNSLQETTYL</sequence>
<evidence type="ECO:0000313" key="3">
    <source>
        <dbReference type="WBParaSite" id="HPLM_0002159701-mRNA-1"/>
    </source>
</evidence>
<dbReference type="WBParaSite" id="HPLM_0002159701-mRNA-1">
    <property type="protein sequence ID" value="HPLM_0002159701-mRNA-1"/>
    <property type="gene ID" value="HPLM_0002159701"/>
</dbReference>
<evidence type="ECO:0000313" key="2">
    <source>
        <dbReference type="Proteomes" id="UP000268014"/>
    </source>
</evidence>
<gene>
    <name evidence="1" type="ORF">HPLM_LOCUS21586</name>
</gene>
<dbReference type="EMBL" id="UZAF01023694">
    <property type="protein sequence ID" value="VDO90914.1"/>
    <property type="molecule type" value="Genomic_DNA"/>
</dbReference>
<accession>A0A0N4XB52</accession>
<proteinExistence type="predicted"/>
<organism evidence="3">
    <name type="scientific">Haemonchus placei</name>
    <name type="common">Barber's pole worm</name>
    <dbReference type="NCBI Taxonomy" id="6290"/>
    <lineage>
        <taxon>Eukaryota</taxon>
        <taxon>Metazoa</taxon>
        <taxon>Ecdysozoa</taxon>
        <taxon>Nematoda</taxon>
        <taxon>Chromadorea</taxon>
        <taxon>Rhabditida</taxon>
        <taxon>Rhabditina</taxon>
        <taxon>Rhabditomorpha</taxon>
        <taxon>Strongyloidea</taxon>
        <taxon>Trichostrongylidae</taxon>
        <taxon>Haemonchus</taxon>
    </lineage>
</organism>
<evidence type="ECO:0000313" key="1">
    <source>
        <dbReference type="EMBL" id="VDO90914.1"/>
    </source>
</evidence>
<keyword evidence="2" id="KW-1185">Reference proteome</keyword>
<reference evidence="3" key="1">
    <citation type="submission" date="2017-02" db="UniProtKB">
        <authorList>
            <consortium name="WormBaseParasite"/>
        </authorList>
    </citation>
    <scope>IDENTIFICATION</scope>
</reference>
<name>A0A0N4XB52_HAEPC</name>